<dbReference type="AlphaFoldDB" id="A0A1A9UVM1"/>
<evidence type="ECO:0000256" key="1">
    <source>
        <dbReference type="SAM" id="MobiDB-lite"/>
    </source>
</evidence>
<proteinExistence type="predicted"/>
<feature type="region of interest" description="Disordered" evidence="1">
    <location>
        <begin position="30"/>
        <end position="69"/>
    </location>
</feature>
<organism evidence="2 3">
    <name type="scientific">Glossina austeni</name>
    <name type="common">Savannah tsetse fly</name>
    <dbReference type="NCBI Taxonomy" id="7395"/>
    <lineage>
        <taxon>Eukaryota</taxon>
        <taxon>Metazoa</taxon>
        <taxon>Ecdysozoa</taxon>
        <taxon>Arthropoda</taxon>
        <taxon>Hexapoda</taxon>
        <taxon>Insecta</taxon>
        <taxon>Pterygota</taxon>
        <taxon>Neoptera</taxon>
        <taxon>Endopterygota</taxon>
        <taxon>Diptera</taxon>
        <taxon>Brachycera</taxon>
        <taxon>Muscomorpha</taxon>
        <taxon>Hippoboscoidea</taxon>
        <taxon>Glossinidae</taxon>
        <taxon>Glossina</taxon>
    </lineage>
</organism>
<dbReference type="Proteomes" id="UP000078200">
    <property type="component" value="Unassembled WGS sequence"/>
</dbReference>
<dbReference type="STRING" id="7395.A0A1A9UVM1"/>
<evidence type="ECO:0000313" key="2">
    <source>
        <dbReference type="EnsemblMetazoa" id="GAUT017159-PA"/>
    </source>
</evidence>
<accession>A0A1A9UVM1</accession>
<reference evidence="2" key="1">
    <citation type="submission" date="2020-05" db="UniProtKB">
        <authorList>
            <consortium name="EnsemblMetazoa"/>
        </authorList>
    </citation>
    <scope>IDENTIFICATION</scope>
    <source>
        <strain evidence="2">TTRI</strain>
    </source>
</reference>
<dbReference type="SUPFAM" id="SSF54768">
    <property type="entry name" value="dsRNA-binding domain-like"/>
    <property type="match status" value="1"/>
</dbReference>
<evidence type="ECO:0000313" key="3">
    <source>
        <dbReference type="Proteomes" id="UP000078200"/>
    </source>
</evidence>
<keyword evidence="3" id="KW-1185">Reference proteome</keyword>
<dbReference type="Gene3D" id="3.30.160.20">
    <property type="match status" value="1"/>
</dbReference>
<sequence length="145" mass="16388">MAVDLNSKINIDVFRIVLRIPPADTPSISVQTPSIDMNGYNRKSPSKRRYEGSKYSSAPKKKARASKERIPQPKNTVAMLNELRHGLVYKLESQTGPVHAPLFTISVEEHFDHGNCVLLQVSYVFMLHYGCDNIVEIISDLFEVE</sequence>
<dbReference type="VEuPathDB" id="VectorBase:GAUT017159"/>
<protein>
    <submittedName>
        <fullName evidence="2">Uncharacterized protein</fullName>
    </submittedName>
</protein>
<name>A0A1A9UVM1_GLOAU</name>
<dbReference type="EnsemblMetazoa" id="GAUT017159-RA">
    <property type="protein sequence ID" value="GAUT017159-PA"/>
    <property type="gene ID" value="GAUT017159"/>
</dbReference>